<evidence type="ECO:0000256" key="2">
    <source>
        <dbReference type="ARBA" id="ARBA00018364"/>
    </source>
</evidence>
<dbReference type="InterPro" id="IPR002477">
    <property type="entry name" value="Peptidoglycan-bd-like"/>
</dbReference>
<accession>A0ABV5AR18</accession>
<keyword evidence="7" id="KW-0961">Cell wall biogenesis/degradation</keyword>
<keyword evidence="5" id="KW-0378">Hydrolase</keyword>
<dbReference type="InterPro" id="IPR036365">
    <property type="entry name" value="PGBD-like_sf"/>
</dbReference>
<feature type="domain" description="Peptidoglycan binding-like" evidence="10">
    <location>
        <begin position="62"/>
        <end position="114"/>
    </location>
</feature>
<dbReference type="Gene3D" id="6.20.240.60">
    <property type="match status" value="1"/>
</dbReference>
<dbReference type="Pfam" id="PF01471">
    <property type="entry name" value="PG_binding_1"/>
    <property type="match status" value="1"/>
</dbReference>
<comment type="caution">
    <text evidence="12">The sequence shown here is derived from an EMBL/GenBank/DDBJ whole genome shotgun (WGS) entry which is preliminary data.</text>
</comment>
<evidence type="ECO:0000256" key="9">
    <source>
        <dbReference type="SAM" id="MobiDB-lite"/>
    </source>
</evidence>
<evidence type="ECO:0000256" key="3">
    <source>
        <dbReference type="ARBA" id="ARBA00022544"/>
    </source>
</evidence>
<dbReference type="InterPro" id="IPR014224">
    <property type="entry name" value="Spore_cortex_SleB"/>
</dbReference>
<dbReference type="RefSeq" id="WP_375354520.1">
    <property type="nucleotide sequence ID" value="NZ_JBHHMI010000004.1"/>
</dbReference>
<evidence type="ECO:0000256" key="7">
    <source>
        <dbReference type="ARBA" id="ARBA00023316"/>
    </source>
</evidence>
<keyword evidence="6" id="KW-0749">Sporulation</keyword>
<evidence type="ECO:0000313" key="13">
    <source>
        <dbReference type="Proteomes" id="UP001580346"/>
    </source>
</evidence>
<feature type="domain" description="Cell wall hydrolase SleB" evidence="11">
    <location>
        <begin position="187"/>
        <end position="285"/>
    </location>
</feature>
<evidence type="ECO:0000256" key="5">
    <source>
        <dbReference type="ARBA" id="ARBA00022801"/>
    </source>
</evidence>
<evidence type="ECO:0000259" key="10">
    <source>
        <dbReference type="Pfam" id="PF01471"/>
    </source>
</evidence>
<keyword evidence="3" id="KW-0309">Germination</keyword>
<evidence type="ECO:0000313" key="12">
    <source>
        <dbReference type="EMBL" id="MFB5266632.1"/>
    </source>
</evidence>
<comment type="similarity">
    <text evidence="1">Belongs to the SleB family.</text>
</comment>
<dbReference type="SUPFAM" id="SSF47090">
    <property type="entry name" value="PGBD-like"/>
    <property type="match status" value="1"/>
</dbReference>
<dbReference type="InterPro" id="IPR036366">
    <property type="entry name" value="PGBDSf"/>
</dbReference>
<reference evidence="12 13" key="1">
    <citation type="submission" date="2024-09" db="EMBL/GenBank/DDBJ databases">
        <title>Paenibacillus zeirhizospherea sp. nov., isolated from surface of the maize (Zea mays) roots in a horticulture field, Hungary.</title>
        <authorList>
            <person name="Marton D."/>
            <person name="Farkas M."/>
            <person name="Bedics A."/>
            <person name="Toth E."/>
            <person name="Tancsics A."/>
            <person name="Boka K."/>
            <person name="Maroti G."/>
            <person name="Kriszt B."/>
            <person name="Cserhati M."/>
        </authorList>
    </citation>
    <scope>NUCLEOTIDE SEQUENCE [LARGE SCALE GENOMIC DNA]</scope>
    <source>
        <strain evidence="12 13">KCTC 33519</strain>
    </source>
</reference>
<dbReference type="InterPro" id="IPR011105">
    <property type="entry name" value="Cell_wall_hydrolase_SleB"/>
</dbReference>
<dbReference type="Proteomes" id="UP001580346">
    <property type="component" value="Unassembled WGS sequence"/>
</dbReference>
<keyword evidence="13" id="KW-1185">Reference proteome</keyword>
<dbReference type="EMBL" id="JBHHMI010000004">
    <property type="protein sequence ID" value="MFB5266632.1"/>
    <property type="molecule type" value="Genomic_DNA"/>
</dbReference>
<evidence type="ECO:0000256" key="6">
    <source>
        <dbReference type="ARBA" id="ARBA00022969"/>
    </source>
</evidence>
<feature type="region of interest" description="Disordered" evidence="9">
    <location>
        <begin position="124"/>
        <end position="164"/>
    </location>
</feature>
<gene>
    <name evidence="12" type="primary">sleB</name>
    <name evidence="12" type="ORF">ACE41H_07510</name>
</gene>
<name>A0ABV5AR18_9BACL</name>
<evidence type="ECO:0000256" key="4">
    <source>
        <dbReference type="ARBA" id="ARBA00022729"/>
    </source>
</evidence>
<sequence length="286" mass="30931">MKKTALWICTGVLAVTAVIYSAFLESGEKQSDNQPPQQTETHEAEPAEAVFSSKPIAYGSYGQDVYELQSRLKLLGFYYGKVDSQFGSKTLGAVKWFQGEFGIKPDGVVGSKTKLKLVNATGHWKPTETPLHKQGTKRQASSNGGARDGVKAASTAEVVSLSPGRANGLSENELKMMANAVYGEARGEPFEGQVAVAAVILNRVKSPSFPNTPSGVIFQPGAFTAVADGQIWLTPNPQARKAVQQALNGWDPSGGCLYYFNPKTATSKWIWTRPQVKRIGEHIFCM</sequence>
<evidence type="ECO:0000259" key="11">
    <source>
        <dbReference type="Pfam" id="PF07486"/>
    </source>
</evidence>
<proteinExistence type="inferred from homology"/>
<protein>
    <recommendedName>
        <fullName evidence="2 8">Spore cortex-lytic enzyme</fullName>
    </recommendedName>
</protein>
<feature type="region of interest" description="Disordered" evidence="9">
    <location>
        <begin position="28"/>
        <end position="48"/>
    </location>
</feature>
<dbReference type="Pfam" id="PF07486">
    <property type="entry name" value="Hydrolase_2"/>
    <property type="match status" value="1"/>
</dbReference>
<dbReference type="NCBIfam" id="TIGR02869">
    <property type="entry name" value="spore_SleB"/>
    <property type="match status" value="1"/>
</dbReference>
<evidence type="ECO:0000256" key="1">
    <source>
        <dbReference type="ARBA" id="ARBA00007010"/>
    </source>
</evidence>
<keyword evidence="4" id="KW-0732">Signal</keyword>
<dbReference type="Gene3D" id="1.10.101.10">
    <property type="entry name" value="PGBD-like superfamily/PGBD"/>
    <property type="match status" value="1"/>
</dbReference>
<organism evidence="12 13">
    <name type="scientific">Paenibacillus enshidis</name>
    <dbReference type="NCBI Taxonomy" id="1458439"/>
    <lineage>
        <taxon>Bacteria</taxon>
        <taxon>Bacillati</taxon>
        <taxon>Bacillota</taxon>
        <taxon>Bacilli</taxon>
        <taxon>Bacillales</taxon>
        <taxon>Paenibacillaceae</taxon>
        <taxon>Paenibacillus</taxon>
    </lineage>
</organism>
<dbReference type="InterPro" id="IPR042047">
    <property type="entry name" value="SleB_dom1"/>
</dbReference>
<dbReference type="Gene3D" id="1.10.10.2520">
    <property type="entry name" value="Cell wall hydrolase SleB, domain 1"/>
    <property type="match status" value="1"/>
</dbReference>
<evidence type="ECO:0000256" key="8">
    <source>
        <dbReference type="NCBIfam" id="TIGR02869"/>
    </source>
</evidence>